<keyword evidence="3" id="KW-1003">Cell membrane</keyword>
<accession>A0ABQ1UWK3</accession>
<dbReference type="Proteomes" id="UP000632454">
    <property type="component" value="Unassembled WGS sequence"/>
</dbReference>
<dbReference type="EMBL" id="BMCS01000001">
    <property type="protein sequence ID" value="GGF28632.1"/>
    <property type="molecule type" value="Genomic_DNA"/>
</dbReference>
<feature type="transmembrane region" description="Helical" evidence="7">
    <location>
        <begin position="171"/>
        <end position="193"/>
    </location>
</feature>
<comment type="similarity">
    <text evidence="2">Belongs to the CpsC/CapA family.</text>
</comment>
<evidence type="ECO:0000256" key="7">
    <source>
        <dbReference type="SAM" id="Phobius"/>
    </source>
</evidence>
<feature type="domain" description="Polysaccharide chain length determinant N-terminal" evidence="8">
    <location>
        <begin position="3"/>
        <end position="87"/>
    </location>
</feature>
<dbReference type="RefSeq" id="WP_188490040.1">
    <property type="nucleotide sequence ID" value="NZ_BMCS01000001.1"/>
</dbReference>
<reference evidence="10" key="1">
    <citation type="journal article" date="2019" name="Int. J. Syst. Evol. Microbiol.">
        <title>The Global Catalogue of Microorganisms (GCM) 10K type strain sequencing project: providing services to taxonomists for standard genome sequencing and annotation.</title>
        <authorList>
            <consortium name="The Broad Institute Genomics Platform"/>
            <consortium name="The Broad Institute Genome Sequencing Center for Infectious Disease"/>
            <person name="Wu L."/>
            <person name="Ma J."/>
        </authorList>
    </citation>
    <scope>NUCLEOTIDE SEQUENCE [LARGE SCALE GENOMIC DNA]</scope>
    <source>
        <strain evidence="10">CCM 7855</strain>
    </source>
</reference>
<dbReference type="InterPro" id="IPR050445">
    <property type="entry name" value="Bact_polysacc_biosynth/exp"/>
</dbReference>
<evidence type="ECO:0000313" key="10">
    <source>
        <dbReference type="Proteomes" id="UP000632454"/>
    </source>
</evidence>
<comment type="caution">
    <text evidence="9">The sequence shown here is derived from an EMBL/GenBank/DDBJ whole genome shotgun (WGS) entry which is preliminary data.</text>
</comment>
<comment type="subcellular location">
    <subcellularLocation>
        <location evidence="1">Cell membrane</location>
        <topology evidence="1">Multi-pass membrane protein</topology>
    </subcellularLocation>
</comment>
<feature type="transmembrane region" description="Helical" evidence="7">
    <location>
        <begin position="7"/>
        <end position="28"/>
    </location>
</feature>
<keyword evidence="6 7" id="KW-0472">Membrane</keyword>
<keyword evidence="4 7" id="KW-0812">Transmembrane</keyword>
<keyword evidence="5 7" id="KW-1133">Transmembrane helix</keyword>
<sequence>MRDYLRILAANWMVIAIATVLSAGAGYVSTLIEQPQYTASVKLFATVAGDSGVRAAQQGDLGATARMTTYQQMATSSIVLQRTIDQLKLDTTTGELATEVLAVIAPKSVVLDLTVSASEASRAIDTVNALGGNLARLSQEVESTDDGPVAELVPVGGATGAQRVESSIVDALTLGGGIGFALSAVLVLARALIRDRAVHRSQLNNFVEQSISTSVVRKTVT</sequence>
<evidence type="ECO:0000256" key="3">
    <source>
        <dbReference type="ARBA" id="ARBA00022475"/>
    </source>
</evidence>
<evidence type="ECO:0000256" key="4">
    <source>
        <dbReference type="ARBA" id="ARBA00022692"/>
    </source>
</evidence>
<evidence type="ECO:0000256" key="5">
    <source>
        <dbReference type="ARBA" id="ARBA00022989"/>
    </source>
</evidence>
<name>A0ABQ1UWK3_9NOCA</name>
<organism evidence="9 10">
    <name type="scientific">Williamsia phyllosphaerae</name>
    <dbReference type="NCBI Taxonomy" id="885042"/>
    <lineage>
        <taxon>Bacteria</taxon>
        <taxon>Bacillati</taxon>
        <taxon>Actinomycetota</taxon>
        <taxon>Actinomycetes</taxon>
        <taxon>Mycobacteriales</taxon>
        <taxon>Nocardiaceae</taxon>
        <taxon>Williamsia</taxon>
    </lineage>
</organism>
<proteinExistence type="inferred from homology"/>
<evidence type="ECO:0000256" key="6">
    <source>
        <dbReference type="ARBA" id="ARBA00023136"/>
    </source>
</evidence>
<protein>
    <recommendedName>
        <fullName evidence="8">Polysaccharide chain length determinant N-terminal domain-containing protein</fullName>
    </recommendedName>
</protein>
<gene>
    <name evidence="9" type="ORF">GCM10007298_25560</name>
</gene>
<dbReference type="PANTHER" id="PTHR32309">
    <property type="entry name" value="TYROSINE-PROTEIN KINASE"/>
    <property type="match status" value="1"/>
</dbReference>
<dbReference type="Pfam" id="PF02706">
    <property type="entry name" value="Wzz"/>
    <property type="match status" value="1"/>
</dbReference>
<keyword evidence="10" id="KW-1185">Reference proteome</keyword>
<evidence type="ECO:0000256" key="2">
    <source>
        <dbReference type="ARBA" id="ARBA00006683"/>
    </source>
</evidence>
<dbReference type="InterPro" id="IPR003856">
    <property type="entry name" value="LPS_length_determ_N"/>
</dbReference>
<evidence type="ECO:0000313" key="9">
    <source>
        <dbReference type="EMBL" id="GGF28632.1"/>
    </source>
</evidence>
<evidence type="ECO:0000259" key="8">
    <source>
        <dbReference type="Pfam" id="PF02706"/>
    </source>
</evidence>
<evidence type="ECO:0000256" key="1">
    <source>
        <dbReference type="ARBA" id="ARBA00004651"/>
    </source>
</evidence>
<dbReference type="PANTHER" id="PTHR32309:SF13">
    <property type="entry name" value="FERRIC ENTEROBACTIN TRANSPORT PROTEIN FEPE"/>
    <property type="match status" value="1"/>
</dbReference>